<reference evidence="3 4" key="1">
    <citation type="submission" date="2016-10" db="EMBL/GenBank/DDBJ databases">
        <authorList>
            <person name="de Groot N.N."/>
        </authorList>
    </citation>
    <scope>NUCLEOTIDE SEQUENCE [LARGE SCALE GENOMIC DNA]</scope>
    <source>
        <strain evidence="3 4">CGMCC 1.9109</strain>
    </source>
</reference>
<comment type="similarity">
    <text evidence="1">Belongs to the short-chain dehydrogenases/reductases (SDR) family.</text>
</comment>
<name>A0A1G7CI08_9PROT</name>
<dbReference type="CDD" id="cd05233">
    <property type="entry name" value="SDR_c"/>
    <property type="match status" value="1"/>
</dbReference>
<accession>A0A1G7CI08</accession>
<dbReference type="Pfam" id="PF13561">
    <property type="entry name" value="adh_short_C2"/>
    <property type="match status" value="1"/>
</dbReference>
<keyword evidence="2" id="KW-0560">Oxidoreductase</keyword>
<keyword evidence="4" id="KW-1185">Reference proteome</keyword>
<dbReference type="RefSeq" id="WP_068306760.1">
    <property type="nucleotide sequence ID" value="NZ_DAIOMO010000001.1"/>
</dbReference>
<dbReference type="AlphaFoldDB" id="A0A1G7CI08"/>
<dbReference type="PANTHER" id="PTHR43943:SF17">
    <property type="entry name" value="3-PHENYLPROPIONATE-DIHYDRODIOL_CINNAMIC ACID-DIHYDRODIOL DEHYDROGENASE"/>
    <property type="match status" value="1"/>
</dbReference>
<dbReference type="PANTHER" id="PTHR43943">
    <property type="entry name" value="DEHYDROGENASE/REDUCTASE (SDR FAMILY) MEMBER 4"/>
    <property type="match status" value="1"/>
</dbReference>
<dbReference type="InterPro" id="IPR036291">
    <property type="entry name" value="NAD(P)-bd_dom_sf"/>
</dbReference>
<dbReference type="GO" id="GO:0016491">
    <property type="term" value="F:oxidoreductase activity"/>
    <property type="evidence" value="ECO:0007669"/>
    <property type="project" value="UniProtKB-KW"/>
</dbReference>
<dbReference type="SUPFAM" id="SSF51735">
    <property type="entry name" value="NAD(P)-binding Rossmann-fold domains"/>
    <property type="match status" value="1"/>
</dbReference>
<dbReference type="PRINTS" id="PR00081">
    <property type="entry name" value="GDHRDH"/>
</dbReference>
<protein>
    <submittedName>
        <fullName evidence="3">3-oxoacyl-[acyl-carrier protein] reductase</fullName>
    </submittedName>
</protein>
<gene>
    <name evidence="3" type="ORF">SAMN04488071_2813</name>
</gene>
<dbReference type="STRING" id="637679.GCA_001550055_03108"/>
<sequence length="252" mass="26379">MDLGLKGKRVIITGATRGIGLAIAQTFLAEGAKVAFCARNKDEVAARLKDWTDAGHDVWGSAVDVRQPEAYLAWLEEAAKAMGGVDIFVPNVSGGAGQGEEGWRTAFEVDMLATVRGCESLLPQLVQGSDGAIVIIASIAGVEAMGAPAPYNTAKAALISYSSQLGDLAAQHGVRVNAVSPGPVHVDDGFWGQVKAAQQEAYDGVVARHPFGRLGTTQEVANCVAFLASPAASWVTRTNLVVDGGFTRRIQF</sequence>
<dbReference type="InterPro" id="IPR002347">
    <property type="entry name" value="SDR_fam"/>
</dbReference>
<evidence type="ECO:0000256" key="1">
    <source>
        <dbReference type="ARBA" id="ARBA00006484"/>
    </source>
</evidence>
<proteinExistence type="inferred from homology"/>
<evidence type="ECO:0000313" key="3">
    <source>
        <dbReference type="EMBL" id="SDE39034.1"/>
    </source>
</evidence>
<evidence type="ECO:0000313" key="4">
    <source>
        <dbReference type="Proteomes" id="UP000183685"/>
    </source>
</evidence>
<dbReference type="Gene3D" id="3.40.50.720">
    <property type="entry name" value="NAD(P)-binding Rossmann-like Domain"/>
    <property type="match status" value="1"/>
</dbReference>
<dbReference type="OrthoDB" id="9793325at2"/>
<evidence type="ECO:0000256" key="2">
    <source>
        <dbReference type="ARBA" id="ARBA00023002"/>
    </source>
</evidence>
<organism evidence="3 4">
    <name type="scientific">Kordiimonas lacus</name>
    <dbReference type="NCBI Taxonomy" id="637679"/>
    <lineage>
        <taxon>Bacteria</taxon>
        <taxon>Pseudomonadati</taxon>
        <taxon>Pseudomonadota</taxon>
        <taxon>Alphaproteobacteria</taxon>
        <taxon>Kordiimonadales</taxon>
        <taxon>Kordiimonadaceae</taxon>
        <taxon>Kordiimonas</taxon>
    </lineage>
</organism>
<dbReference type="EMBL" id="FNAK01000006">
    <property type="protein sequence ID" value="SDE39034.1"/>
    <property type="molecule type" value="Genomic_DNA"/>
</dbReference>
<dbReference type="FunFam" id="3.40.50.720:FF:000084">
    <property type="entry name" value="Short-chain dehydrogenase reductase"/>
    <property type="match status" value="1"/>
</dbReference>
<dbReference type="Proteomes" id="UP000183685">
    <property type="component" value="Unassembled WGS sequence"/>
</dbReference>